<gene>
    <name evidence="2" type="ORF">NMOB1V02_LOCUS9229</name>
</gene>
<name>A0A7R9BU23_9CRUS</name>
<evidence type="ECO:0000313" key="3">
    <source>
        <dbReference type="Proteomes" id="UP000678499"/>
    </source>
</evidence>
<keyword evidence="1" id="KW-0472">Membrane</keyword>
<evidence type="ECO:0000313" key="2">
    <source>
        <dbReference type="EMBL" id="CAD7281589.1"/>
    </source>
</evidence>
<proteinExistence type="predicted"/>
<organism evidence="2">
    <name type="scientific">Notodromas monacha</name>
    <dbReference type="NCBI Taxonomy" id="399045"/>
    <lineage>
        <taxon>Eukaryota</taxon>
        <taxon>Metazoa</taxon>
        <taxon>Ecdysozoa</taxon>
        <taxon>Arthropoda</taxon>
        <taxon>Crustacea</taxon>
        <taxon>Oligostraca</taxon>
        <taxon>Ostracoda</taxon>
        <taxon>Podocopa</taxon>
        <taxon>Podocopida</taxon>
        <taxon>Cypridocopina</taxon>
        <taxon>Cypridoidea</taxon>
        <taxon>Cyprididae</taxon>
        <taxon>Notodromas</taxon>
    </lineage>
</organism>
<dbReference type="Proteomes" id="UP000678499">
    <property type="component" value="Unassembled WGS sequence"/>
</dbReference>
<dbReference type="EMBL" id="OA885035">
    <property type="protein sequence ID" value="CAD7281589.1"/>
    <property type="molecule type" value="Genomic_DNA"/>
</dbReference>
<keyword evidence="1" id="KW-0812">Transmembrane</keyword>
<reference evidence="2" key="1">
    <citation type="submission" date="2020-11" db="EMBL/GenBank/DDBJ databases">
        <authorList>
            <person name="Tran Van P."/>
        </authorList>
    </citation>
    <scope>NUCLEOTIDE SEQUENCE</scope>
</reference>
<dbReference type="AlphaFoldDB" id="A0A7R9BU23"/>
<sequence>MYSPHEDHDLPILVFISFRFRIVVDLLLVCFEYIVTELRGTRVPLRTLSAACLEATLNSEACAEKQHQHHP</sequence>
<evidence type="ECO:0000256" key="1">
    <source>
        <dbReference type="SAM" id="Phobius"/>
    </source>
</evidence>
<dbReference type="EMBL" id="CAJPEX010002998">
    <property type="protein sequence ID" value="CAG0921741.1"/>
    <property type="molecule type" value="Genomic_DNA"/>
</dbReference>
<keyword evidence="3" id="KW-1185">Reference proteome</keyword>
<dbReference type="OrthoDB" id="284854at2759"/>
<protein>
    <submittedName>
        <fullName evidence="2">Uncharacterized protein</fullName>
    </submittedName>
</protein>
<feature type="transmembrane region" description="Helical" evidence="1">
    <location>
        <begin position="12"/>
        <end position="35"/>
    </location>
</feature>
<accession>A0A7R9BU23</accession>
<keyword evidence="1" id="KW-1133">Transmembrane helix</keyword>